<evidence type="ECO:0000256" key="3">
    <source>
        <dbReference type="ARBA" id="ARBA00012438"/>
    </source>
</evidence>
<dbReference type="GO" id="GO:0005524">
    <property type="term" value="F:ATP binding"/>
    <property type="evidence" value="ECO:0007669"/>
    <property type="project" value="UniProtKB-KW"/>
</dbReference>
<evidence type="ECO:0000256" key="12">
    <source>
        <dbReference type="ARBA" id="ARBA00023012"/>
    </source>
</evidence>
<dbReference type="RefSeq" id="WP_377930119.1">
    <property type="nucleotide sequence ID" value="NZ_JBHUEM010000051.1"/>
</dbReference>
<dbReference type="PRINTS" id="PR00344">
    <property type="entry name" value="BCTRLSENSOR"/>
</dbReference>
<evidence type="ECO:0000256" key="10">
    <source>
        <dbReference type="ARBA" id="ARBA00022840"/>
    </source>
</evidence>
<keyword evidence="8" id="KW-0547">Nucleotide-binding</keyword>
<dbReference type="Gene3D" id="3.30.565.10">
    <property type="entry name" value="Histidine kinase-like ATPase, C-terminal domain"/>
    <property type="match status" value="1"/>
</dbReference>
<keyword evidence="4" id="KW-1003">Cell membrane</keyword>
<dbReference type="InterPro" id="IPR036890">
    <property type="entry name" value="HATPase_C_sf"/>
</dbReference>
<evidence type="ECO:0000256" key="5">
    <source>
        <dbReference type="ARBA" id="ARBA00022553"/>
    </source>
</evidence>
<dbReference type="Gene3D" id="1.10.287.130">
    <property type="match status" value="1"/>
</dbReference>
<dbReference type="Pfam" id="PF07694">
    <property type="entry name" value="5TM-5TMR_LYT"/>
    <property type="match status" value="1"/>
</dbReference>
<dbReference type="PANTHER" id="PTHR43065">
    <property type="entry name" value="SENSOR HISTIDINE KINASE"/>
    <property type="match status" value="1"/>
</dbReference>
<evidence type="ECO:0000259" key="15">
    <source>
        <dbReference type="PROSITE" id="PS50109"/>
    </source>
</evidence>
<feature type="transmembrane region" description="Helical" evidence="14">
    <location>
        <begin position="132"/>
        <end position="152"/>
    </location>
</feature>
<evidence type="ECO:0000256" key="14">
    <source>
        <dbReference type="SAM" id="Phobius"/>
    </source>
</evidence>
<comment type="catalytic activity">
    <reaction evidence="1">
        <text>ATP + protein L-histidine = ADP + protein N-phospho-L-histidine.</text>
        <dbReference type="EC" id="2.7.13.3"/>
    </reaction>
</comment>
<dbReference type="SMART" id="SM00387">
    <property type="entry name" value="HATPase_c"/>
    <property type="match status" value="1"/>
</dbReference>
<feature type="transmembrane region" description="Helical" evidence="14">
    <location>
        <begin position="71"/>
        <end position="96"/>
    </location>
</feature>
<evidence type="ECO:0000256" key="6">
    <source>
        <dbReference type="ARBA" id="ARBA00022679"/>
    </source>
</evidence>
<organism evidence="16 17">
    <name type="scientific">Bacillus salitolerans</name>
    <dbReference type="NCBI Taxonomy" id="1437434"/>
    <lineage>
        <taxon>Bacteria</taxon>
        <taxon>Bacillati</taxon>
        <taxon>Bacillota</taxon>
        <taxon>Bacilli</taxon>
        <taxon>Bacillales</taxon>
        <taxon>Bacillaceae</taxon>
        <taxon>Bacillus</taxon>
    </lineage>
</organism>
<evidence type="ECO:0000256" key="9">
    <source>
        <dbReference type="ARBA" id="ARBA00022777"/>
    </source>
</evidence>
<dbReference type="EC" id="2.7.13.3" evidence="3"/>
<dbReference type="InterPro" id="IPR005467">
    <property type="entry name" value="His_kinase_dom"/>
</dbReference>
<evidence type="ECO:0000256" key="13">
    <source>
        <dbReference type="ARBA" id="ARBA00023136"/>
    </source>
</evidence>
<dbReference type="Proteomes" id="UP001597214">
    <property type="component" value="Unassembled WGS sequence"/>
</dbReference>
<evidence type="ECO:0000313" key="17">
    <source>
        <dbReference type="Proteomes" id="UP001597214"/>
    </source>
</evidence>
<dbReference type="SUPFAM" id="SSF55874">
    <property type="entry name" value="ATPase domain of HSP90 chaperone/DNA topoisomerase II/histidine kinase"/>
    <property type="match status" value="1"/>
</dbReference>
<comment type="subcellular location">
    <subcellularLocation>
        <location evidence="2">Cell membrane</location>
        <topology evidence="2">Multi-pass membrane protein</topology>
    </subcellularLocation>
</comment>
<feature type="domain" description="Histidine kinase" evidence="15">
    <location>
        <begin position="208"/>
        <end position="415"/>
    </location>
</feature>
<keyword evidence="9" id="KW-0418">Kinase</keyword>
<reference evidence="17" key="1">
    <citation type="journal article" date="2019" name="Int. J. Syst. Evol. Microbiol.">
        <title>The Global Catalogue of Microorganisms (GCM) 10K type strain sequencing project: providing services to taxonomists for standard genome sequencing and annotation.</title>
        <authorList>
            <consortium name="The Broad Institute Genomics Platform"/>
            <consortium name="The Broad Institute Genome Sequencing Center for Infectious Disease"/>
            <person name="Wu L."/>
            <person name="Ma J."/>
        </authorList>
    </citation>
    <scope>NUCLEOTIDE SEQUENCE [LARGE SCALE GENOMIC DNA]</scope>
    <source>
        <strain evidence="17">CCUG 49339</strain>
    </source>
</reference>
<dbReference type="Pfam" id="PF00512">
    <property type="entry name" value="HisKA"/>
    <property type="match status" value="1"/>
</dbReference>
<dbReference type="InterPro" id="IPR004358">
    <property type="entry name" value="Sig_transdc_His_kin-like_C"/>
</dbReference>
<keyword evidence="7 14" id="KW-0812">Transmembrane</keyword>
<evidence type="ECO:0000256" key="1">
    <source>
        <dbReference type="ARBA" id="ARBA00000085"/>
    </source>
</evidence>
<evidence type="ECO:0000256" key="2">
    <source>
        <dbReference type="ARBA" id="ARBA00004651"/>
    </source>
</evidence>
<feature type="transmembrane region" description="Helical" evidence="14">
    <location>
        <begin position="40"/>
        <end position="59"/>
    </location>
</feature>
<evidence type="ECO:0000256" key="4">
    <source>
        <dbReference type="ARBA" id="ARBA00022475"/>
    </source>
</evidence>
<keyword evidence="12" id="KW-0902">Two-component regulatory system</keyword>
<evidence type="ECO:0000256" key="8">
    <source>
        <dbReference type="ARBA" id="ARBA00022741"/>
    </source>
</evidence>
<feature type="transmembrane region" description="Helical" evidence="14">
    <location>
        <begin position="102"/>
        <end position="120"/>
    </location>
</feature>
<keyword evidence="11 14" id="KW-1133">Transmembrane helix</keyword>
<sequence>MFTIIEQFSYHILVILLPLFSYHLFMREEQSSRSRIRSKFFLVLFIMLIFTMQNPIYFSDEYHYDFRVIPIILGVFFGGIRPGIGLIIVMLVYRFSLGDHEFSIALLNYSIAACIIILLKRKIEVFTLKSQLLILTCIYFLITFTRAISLIYVKHFDLLVFISLYSLITWALLVMIVYIINNVDMQIENQKHIQVAERLNTVSQLAASIAHEVRNPMTAIKGFLQLIRKDTNLTEEQIKYIDISLDELKRTEAIINDYLSLSKPSKKDSNTRLNISSELKSITEVITSYTNTNTIAISSTIEEELYCKGKRNEFKQAIINIMKNSVEAIGANGNLTVKAYKRSNKVYIDIKDDGIGMTKKQTEQLGTPYYSTKDKGTGVGLTITYRIIREMNGDILVQSTKGVGTVFTVALPFDK</sequence>
<dbReference type="PROSITE" id="PS50109">
    <property type="entry name" value="HIS_KIN"/>
    <property type="match status" value="1"/>
</dbReference>
<dbReference type="SUPFAM" id="SSF47384">
    <property type="entry name" value="Homodimeric domain of signal transducing histidine kinase"/>
    <property type="match status" value="1"/>
</dbReference>
<keyword evidence="13 14" id="KW-0472">Membrane</keyword>
<dbReference type="CDD" id="cd00082">
    <property type="entry name" value="HisKA"/>
    <property type="match status" value="1"/>
</dbReference>
<dbReference type="InterPro" id="IPR003661">
    <property type="entry name" value="HisK_dim/P_dom"/>
</dbReference>
<gene>
    <name evidence="16" type="ORF">ACFSCX_20490</name>
</gene>
<accession>A0ABW4LWI5</accession>
<protein>
    <recommendedName>
        <fullName evidence="3">histidine kinase</fullName>
        <ecNumber evidence="3">2.7.13.3</ecNumber>
    </recommendedName>
</protein>
<evidence type="ECO:0000256" key="7">
    <source>
        <dbReference type="ARBA" id="ARBA00022692"/>
    </source>
</evidence>
<feature type="transmembrane region" description="Helical" evidence="14">
    <location>
        <begin position="158"/>
        <end position="180"/>
    </location>
</feature>
<dbReference type="InterPro" id="IPR003594">
    <property type="entry name" value="HATPase_dom"/>
</dbReference>
<keyword evidence="10 16" id="KW-0067">ATP-binding</keyword>
<proteinExistence type="predicted"/>
<keyword evidence="5" id="KW-0597">Phosphoprotein</keyword>
<keyword evidence="6" id="KW-0808">Transferase</keyword>
<keyword evidence="17" id="KW-1185">Reference proteome</keyword>
<evidence type="ECO:0000256" key="11">
    <source>
        <dbReference type="ARBA" id="ARBA00022989"/>
    </source>
</evidence>
<dbReference type="InterPro" id="IPR011620">
    <property type="entry name" value="Sig_transdc_His_kinase_LytS_TM"/>
</dbReference>
<feature type="transmembrane region" description="Helical" evidence="14">
    <location>
        <begin position="7"/>
        <end position="25"/>
    </location>
</feature>
<evidence type="ECO:0000313" key="16">
    <source>
        <dbReference type="EMBL" id="MFD1738896.1"/>
    </source>
</evidence>
<dbReference type="Pfam" id="PF02518">
    <property type="entry name" value="HATPase_c"/>
    <property type="match status" value="1"/>
</dbReference>
<dbReference type="EMBL" id="JBHUEM010000051">
    <property type="protein sequence ID" value="MFD1738896.1"/>
    <property type="molecule type" value="Genomic_DNA"/>
</dbReference>
<dbReference type="InterPro" id="IPR036097">
    <property type="entry name" value="HisK_dim/P_sf"/>
</dbReference>
<comment type="caution">
    <text evidence="16">The sequence shown here is derived from an EMBL/GenBank/DDBJ whole genome shotgun (WGS) entry which is preliminary data.</text>
</comment>
<name>A0ABW4LWI5_9BACI</name>
<dbReference type="SMART" id="SM00388">
    <property type="entry name" value="HisKA"/>
    <property type="match status" value="1"/>
</dbReference>
<dbReference type="PANTHER" id="PTHR43065:SF46">
    <property type="entry name" value="C4-DICARBOXYLATE TRANSPORT SENSOR PROTEIN DCTB"/>
    <property type="match status" value="1"/>
</dbReference>